<evidence type="ECO:0000256" key="2">
    <source>
        <dbReference type="ARBA" id="ARBA00022989"/>
    </source>
</evidence>
<sequence length="178" mass="18590">MRSSRRALPVPLLLAVVVCGVGCRAAPAPAAAVPMLVSTAVDPPPSGASGDTPVALTEDSMGAELGDMMMMQMTFFGNNTFKLWFKSFGIHDAGTLTAACLGVGVMAALYEGLKVFRVQVFLHIVQVTCGYFLMLATMTYSSWIMIAVCAGAGVGYAIFAPMVSKRALLGAGSTDHCQ</sequence>
<feature type="transmembrane region" description="Helical" evidence="4">
    <location>
        <begin position="140"/>
        <end position="159"/>
    </location>
</feature>
<evidence type="ECO:0000256" key="3">
    <source>
        <dbReference type="ARBA" id="ARBA00023136"/>
    </source>
</evidence>
<feature type="signal peptide" evidence="5">
    <location>
        <begin position="1"/>
        <end position="25"/>
    </location>
</feature>
<dbReference type="Pfam" id="PF04145">
    <property type="entry name" value="Ctr"/>
    <property type="match status" value="1"/>
</dbReference>
<name>A0A6A4X2U0_AMPAM</name>
<dbReference type="PANTHER" id="PTHR12483">
    <property type="entry name" value="SOLUTE CARRIER FAMILY 31 COPPER TRANSPORTERS"/>
    <property type="match status" value="1"/>
</dbReference>
<dbReference type="GO" id="GO:0016020">
    <property type="term" value="C:membrane"/>
    <property type="evidence" value="ECO:0007669"/>
    <property type="project" value="UniProtKB-SubCell"/>
</dbReference>
<dbReference type="GO" id="GO:0005375">
    <property type="term" value="F:copper ion transmembrane transporter activity"/>
    <property type="evidence" value="ECO:0007669"/>
    <property type="project" value="UniProtKB-UniRule"/>
</dbReference>
<evidence type="ECO:0000313" key="6">
    <source>
        <dbReference type="EMBL" id="KAF0314016.1"/>
    </source>
</evidence>
<protein>
    <recommendedName>
        <fullName evidence="4">Copper transport protein</fullName>
    </recommendedName>
</protein>
<feature type="transmembrane region" description="Helical" evidence="4">
    <location>
        <begin position="116"/>
        <end position="134"/>
    </location>
</feature>
<organism evidence="6 7">
    <name type="scientific">Amphibalanus amphitrite</name>
    <name type="common">Striped barnacle</name>
    <name type="synonym">Balanus amphitrite</name>
    <dbReference type="NCBI Taxonomy" id="1232801"/>
    <lineage>
        <taxon>Eukaryota</taxon>
        <taxon>Metazoa</taxon>
        <taxon>Ecdysozoa</taxon>
        <taxon>Arthropoda</taxon>
        <taxon>Crustacea</taxon>
        <taxon>Multicrustacea</taxon>
        <taxon>Cirripedia</taxon>
        <taxon>Thoracica</taxon>
        <taxon>Thoracicalcarea</taxon>
        <taxon>Balanomorpha</taxon>
        <taxon>Balanoidea</taxon>
        <taxon>Balanidae</taxon>
        <taxon>Amphibalaninae</taxon>
        <taxon>Amphibalanus</taxon>
    </lineage>
</organism>
<proteinExistence type="inferred from homology"/>
<comment type="subcellular location">
    <subcellularLocation>
        <location evidence="4">Membrane</location>
        <topology evidence="4">Multi-pass membrane protein</topology>
    </subcellularLocation>
</comment>
<comment type="similarity">
    <text evidence="4">Belongs to the copper transporter (Ctr) (TC 1.A.56) family. SLC31A subfamily.</text>
</comment>
<evidence type="ECO:0000256" key="1">
    <source>
        <dbReference type="ARBA" id="ARBA00022692"/>
    </source>
</evidence>
<dbReference type="InterPro" id="IPR007274">
    <property type="entry name" value="Cop_transporter"/>
</dbReference>
<evidence type="ECO:0000313" key="7">
    <source>
        <dbReference type="Proteomes" id="UP000440578"/>
    </source>
</evidence>
<feature type="transmembrane region" description="Helical" evidence="4">
    <location>
        <begin position="88"/>
        <end position="109"/>
    </location>
</feature>
<evidence type="ECO:0000256" key="4">
    <source>
        <dbReference type="RuleBase" id="RU367022"/>
    </source>
</evidence>
<feature type="chain" id="PRO_5025412165" description="Copper transport protein" evidence="5">
    <location>
        <begin position="26"/>
        <end position="178"/>
    </location>
</feature>
<keyword evidence="4" id="KW-0187">Copper transport</keyword>
<keyword evidence="2 4" id="KW-1133">Transmembrane helix</keyword>
<keyword evidence="7" id="KW-1185">Reference proteome</keyword>
<gene>
    <name evidence="6" type="primary">SLC31A1_0</name>
    <name evidence="6" type="ORF">FJT64_015498</name>
</gene>
<dbReference type="OrthoDB" id="161814at2759"/>
<accession>A0A6A4X2U0</accession>
<dbReference type="EMBL" id="VIIS01000058">
    <property type="protein sequence ID" value="KAF0314016.1"/>
    <property type="molecule type" value="Genomic_DNA"/>
</dbReference>
<keyword evidence="5" id="KW-0732">Signal</keyword>
<keyword evidence="4" id="KW-0406">Ion transport</keyword>
<keyword evidence="4" id="KW-0813">Transport</keyword>
<dbReference type="PANTHER" id="PTHR12483:SF115">
    <property type="entry name" value="COPPER TRANSPORT PROTEIN"/>
    <property type="match status" value="1"/>
</dbReference>
<keyword evidence="3 4" id="KW-0472">Membrane</keyword>
<keyword evidence="4" id="KW-0186">Copper</keyword>
<keyword evidence="1 4" id="KW-0812">Transmembrane</keyword>
<dbReference type="Proteomes" id="UP000440578">
    <property type="component" value="Unassembled WGS sequence"/>
</dbReference>
<dbReference type="AlphaFoldDB" id="A0A6A4X2U0"/>
<reference evidence="6 7" key="1">
    <citation type="submission" date="2019-07" db="EMBL/GenBank/DDBJ databases">
        <title>Draft genome assembly of a fouling barnacle, Amphibalanus amphitrite (Darwin, 1854): The first reference genome for Thecostraca.</title>
        <authorList>
            <person name="Kim W."/>
        </authorList>
    </citation>
    <scope>NUCLEOTIDE SEQUENCE [LARGE SCALE GENOMIC DNA]</scope>
    <source>
        <strain evidence="6">SNU_AA5</strain>
        <tissue evidence="6">Soma without cirri and trophi</tissue>
    </source>
</reference>
<comment type="caution">
    <text evidence="6">The sequence shown here is derived from an EMBL/GenBank/DDBJ whole genome shotgun (WGS) entry which is preliminary data.</text>
</comment>
<evidence type="ECO:0000256" key="5">
    <source>
        <dbReference type="SAM" id="SignalP"/>
    </source>
</evidence>